<name>A0A5B8T6A9_LEUPS</name>
<evidence type="ECO:0000313" key="1">
    <source>
        <dbReference type="EMBL" id="QEA42533.1"/>
    </source>
</evidence>
<gene>
    <name evidence="1" type="ORF">FGL85_08485</name>
</gene>
<dbReference type="AlphaFoldDB" id="A0A5B8T6A9"/>
<accession>A0A5B8T6A9</accession>
<proteinExistence type="predicted"/>
<dbReference type="EMBL" id="CP042383">
    <property type="protein sequence ID" value="QEA42533.1"/>
    <property type="molecule type" value="Genomic_DNA"/>
</dbReference>
<sequence>MYPPGRNHFLSALPVIGVLFRFDEEHGDTSSAEYKGERSEFTKPFYSVLVLVAVVSPPQLTSHWLWHNV</sequence>
<organism evidence="1 2">
    <name type="scientific">Leuconostoc pseudomesenteroides</name>
    <dbReference type="NCBI Taxonomy" id="33968"/>
    <lineage>
        <taxon>Bacteria</taxon>
        <taxon>Bacillati</taxon>
        <taxon>Bacillota</taxon>
        <taxon>Bacilli</taxon>
        <taxon>Lactobacillales</taxon>
        <taxon>Lactobacillaceae</taxon>
        <taxon>Leuconostoc</taxon>
    </lineage>
</organism>
<evidence type="ECO:0000313" key="2">
    <source>
        <dbReference type="Proteomes" id="UP000321296"/>
    </source>
</evidence>
<protein>
    <submittedName>
        <fullName evidence="1">Uncharacterized protein</fullName>
    </submittedName>
</protein>
<dbReference type="KEGG" id="lpse:FGL85_08485"/>
<reference evidence="1 2" key="1">
    <citation type="submission" date="2019-06" db="EMBL/GenBank/DDBJ databases">
        <title>Genome analyses of bacteria isolated from kimchi.</title>
        <authorList>
            <person name="Lee S."/>
            <person name="Ahn S."/>
            <person name="Roh S."/>
        </authorList>
    </citation>
    <scope>NUCLEOTIDE SEQUENCE [LARGE SCALE GENOMIC DNA]</scope>
    <source>
        <strain evidence="1 2">CBA3630</strain>
    </source>
</reference>
<dbReference type="Proteomes" id="UP000321296">
    <property type="component" value="Chromosome"/>
</dbReference>